<sequence length="77" mass="8840">MLRTVSTRPVVICMYIQGVMYMDLDAGAMYSFNCMSESKLLRAMRQPLTKLNKGAFLELNIERKPKKNPRRDKSPVG</sequence>
<dbReference type="Proteomes" id="UP001529235">
    <property type="component" value="Unassembled WGS sequence"/>
</dbReference>
<accession>A0ABD4Z7E2</accession>
<evidence type="ECO:0000313" key="1">
    <source>
        <dbReference type="EMBL" id="MDK6028843.1"/>
    </source>
</evidence>
<name>A0ABD4Z7E2_9CREN</name>
<gene>
    <name evidence="1" type="ORF">QPL79_05650</name>
</gene>
<reference evidence="1 2" key="1">
    <citation type="submission" date="2023-05" db="EMBL/GenBank/DDBJ databases">
        <title>A new hyperthermophilic archaea 'Ignisphaera cupida' sp. nov. and description of the family 'Ignisphaeraceae' fam. nov.</title>
        <authorList>
            <person name="Podosokorskaya O.A."/>
            <person name="Elcheninov A.G."/>
            <person name="Klukina A."/>
            <person name="Merkel A.Y."/>
        </authorList>
    </citation>
    <scope>NUCLEOTIDE SEQUENCE [LARGE SCALE GENOMIC DNA]</scope>
    <source>
        <strain evidence="1 2">4213-co</strain>
    </source>
</reference>
<keyword evidence="2" id="KW-1185">Reference proteome</keyword>
<evidence type="ECO:0000313" key="2">
    <source>
        <dbReference type="Proteomes" id="UP001529235"/>
    </source>
</evidence>
<dbReference type="RefSeq" id="WP_285273829.1">
    <property type="nucleotide sequence ID" value="NZ_JASNVW010000003.1"/>
</dbReference>
<dbReference type="EMBL" id="JASNVW010000003">
    <property type="protein sequence ID" value="MDK6028843.1"/>
    <property type="molecule type" value="Genomic_DNA"/>
</dbReference>
<protein>
    <submittedName>
        <fullName evidence="1">Uncharacterized protein</fullName>
    </submittedName>
</protein>
<proteinExistence type="predicted"/>
<comment type="caution">
    <text evidence="1">The sequence shown here is derived from an EMBL/GenBank/DDBJ whole genome shotgun (WGS) entry which is preliminary data.</text>
</comment>
<organism evidence="1 2">
    <name type="scientific">Ignisphaera cupida</name>
    <dbReference type="NCBI Taxonomy" id="3050454"/>
    <lineage>
        <taxon>Archaea</taxon>
        <taxon>Thermoproteota</taxon>
        <taxon>Thermoprotei</taxon>
        <taxon>Desulfurococcales</taxon>
        <taxon>Desulfurococcaceae</taxon>
        <taxon>Ignisphaera</taxon>
    </lineage>
</organism>
<dbReference type="AlphaFoldDB" id="A0ABD4Z7E2"/>